<evidence type="ECO:0000256" key="1">
    <source>
        <dbReference type="SAM" id="MobiDB-lite"/>
    </source>
</evidence>
<feature type="region of interest" description="Disordered" evidence="1">
    <location>
        <begin position="24"/>
        <end position="52"/>
    </location>
</feature>
<dbReference type="RefSeq" id="WP_012622959.1">
    <property type="nucleotide sequence ID" value="NC_011879.1"/>
</dbReference>
<feature type="chain" id="PRO_5038407774" description="DUF732 domain-containing protein" evidence="2">
    <location>
        <begin position="23"/>
        <end position="154"/>
    </location>
</feature>
<organism evidence="3 4">
    <name type="scientific">Pseudarthrobacter chlorophenolicus (strain ATCC 700700 / DSM 12829 / CIP 107037 / JCM 12360 / KCTC 9906 / NCIMB 13794 / A6)</name>
    <name type="common">Arthrobacter chlorophenolicus</name>
    <dbReference type="NCBI Taxonomy" id="452863"/>
    <lineage>
        <taxon>Bacteria</taxon>
        <taxon>Bacillati</taxon>
        <taxon>Actinomycetota</taxon>
        <taxon>Actinomycetes</taxon>
        <taxon>Micrococcales</taxon>
        <taxon>Micrococcaceae</taxon>
        <taxon>Pseudarthrobacter</taxon>
    </lineage>
</organism>
<dbReference type="EMBL" id="CP001342">
    <property type="protein sequence ID" value="ACL41942.1"/>
    <property type="molecule type" value="Genomic_DNA"/>
</dbReference>
<protein>
    <recommendedName>
        <fullName evidence="5">DUF732 domain-containing protein</fullName>
    </recommendedName>
</protein>
<dbReference type="AlphaFoldDB" id="B8HHP5"/>
<keyword evidence="3" id="KW-0614">Plasmid</keyword>
<dbReference type="KEGG" id="ach:Achl_3991"/>
<dbReference type="Proteomes" id="UP000002505">
    <property type="component" value="Plasmid pACHL01"/>
</dbReference>
<proteinExistence type="predicted"/>
<feature type="compositionally biased region" description="Polar residues" evidence="1">
    <location>
        <begin position="36"/>
        <end position="52"/>
    </location>
</feature>
<name>B8HHP5_PSECP</name>
<sequence>MKKFATLAVAAAALVLTAGCTAPGTPAEPSAPPLPTSQYDGSGSTEGPTPNKTIWDFQTPAMKDKVFYTEARKGTTALKGFENDKLVIISQLTCASLANGNAGKAALLKQAIMSATGSEEGLSADVSRDLTNVLKVGTRNYCPDLEATLTKALA</sequence>
<evidence type="ECO:0000313" key="4">
    <source>
        <dbReference type="Proteomes" id="UP000002505"/>
    </source>
</evidence>
<evidence type="ECO:0000256" key="2">
    <source>
        <dbReference type="SAM" id="SignalP"/>
    </source>
</evidence>
<accession>B8HHP5</accession>
<evidence type="ECO:0000313" key="3">
    <source>
        <dbReference type="EMBL" id="ACL41942.1"/>
    </source>
</evidence>
<keyword evidence="2" id="KW-0732">Signal</keyword>
<evidence type="ECO:0008006" key="5">
    <source>
        <dbReference type="Google" id="ProtNLM"/>
    </source>
</evidence>
<feature type="signal peptide" evidence="2">
    <location>
        <begin position="1"/>
        <end position="22"/>
    </location>
</feature>
<keyword evidence="4" id="KW-1185">Reference proteome</keyword>
<gene>
    <name evidence="3" type="ordered locus">Achl_3991</name>
</gene>
<dbReference type="HOGENOM" id="CLU_1700614_0_0_11"/>
<reference evidence="3" key="1">
    <citation type="submission" date="2009-01" db="EMBL/GenBank/DDBJ databases">
        <title>Complete sequence of plasmid1 of Arthrobacter chlorophenolicus A6.</title>
        <authorList>
            <consortium name="US DOE Joint Genome Institute"/>
            <person name="Lucas S."/>
            <person name="Copeland A."/>
            <person name="Lapidus A."/>
            <person name="Glavina del Rio T."/>
            <person name="Tice H."/>
            <person name="Bruce D."/>
            <person name="Goodwin L."/>
            <person name="Pitluck S."/>
            <person name="Goltsman E."/>
            <person name="Clum A."/>
            <person name="Larimer F."/>
            <person name="Land M."/>
            <person name="Hauser L."/>
            <person name="Kyrpides N."/>
            <person name="Mikhailova N."/>
            <person name="Jansson J."/>
            <person name="Richardson P."/>
        </authorList>
    </citation>
    <scope>NUCLEOTIDE SEQUENCE [LARGE SCALE GENOMIC DNA]</scope>
    <source>
        <strain evidence="3">A6</strain>
        <plasmid evidence="3">pACHL01</plasmid>
    </source>
</reference>
<dbReference type="PROSITE" id="PS51257">
    <property type="entry name" value="PROKAR_LIPOPROTEIN"/>
    <property type="match status" value="1"/>
</dbReference>
<geneLocation type="plasmid" evidence="3 4">
    <name>pACHL01</name>
</geneLocation>